<name>A0A645F6R9_9ZZZZ</name>
<proteinExistence type="predicted"/>
<evidence type="ECO:0000313" key="1">
    <source>
        <dbReference type="EMBL" id="MPN09887.1"/>
    </source>
</evidence>
<gene>
    <name evidence="1" type="ORF">SDC9_157180</name>
</gene>
<reference evidence="1" key="1">
    <citation type="submission" date="2019-08" db="EMBL/GenBank/DDBJ databases">
        <authorList>
            <person name="Kucharzyk K."/>
            <person name="Murdoch R.W."/>
            <person name="Higgins S."/>
            <person name="Loffler F."/>
        </authorList>
    </citation>
    <scope>NUCLEOTIDE SEQUENCE</scope>
</reference>
<comment type="caution">
    <text evidence="1">The sequence shown here is derived from an EMBL/GenBank/DDBJ whole genome shotgun (WGS) entry which is preliminary data.</text>
</comment>
<dbReference type="AlphaFoldDB" id="A0A645F6R9"/>
<dbReference type="EMBL" id="VSSQ01056011">
    <property type="protein sequence ID" value="MPN09887.1"/>
    <property type="molecule type" value="Genomic_DNA"/>
</dbReference>
<organism evidence="1">
    <name type="scientific">bioreactor metagenome</name>
    <dbReference type="NCBI Taxonomy" id="1076179"/>
    <lineage>
        <taxon>unclassified sequences</taxon>
        <taxon>metagenomes</taxon>
        <taxon>ecological metagenomes</taxon>
    </lineage>
</organism>
<accession>A0A645F6R9</accession>
<protein>
    <submittedName>
        <fullName evidence="1">Uncharacterized protein</fullName>
    </submittedName>
</protein>
<sequence length="66" mass="7179">MEGSTRRVMLDGDVPVLVCLGELRRRADSCVDDGGELQVRIVCGDGLLEDCRDHLLKHDAPLLSGC</sequence>